<dbReference type="SUPFAM" id="SSF47757">
    <property type="entry name" value="Chemotaxis receptor methyltransferase CheR, N-terminal domain"/>
    <property type="match status" value="1"/>
</dbReference>
<evidence type="ECO:0000256" key="4">
    <source>
        <dbReference type="ARBA" id="ARBA00022679"/>
    </source>
</evidence>
<dbReference type="Gene3D" id="1.10.155.10">
    <property type="entry name" value="Chemotaxis receptor methyltransferase CheR, N-terminal domain"/>
    <property type="match status" value="1"/>
</dbReference>
<evidence type="ECO:0000256" key="1">
    <source>
        <dbReference type="ARBA" id="ARBA00001541"/>
    </source>
</evidence>
<evidence type="ECO:0000313" key="8">
    <source>
        <dbReference type="Proteomes" id="UP000279029"/>
    </source>
</evidence>
<dbReference type="Pfam" id="PF01739">
    <property type="entry name" value="CheR"/>
    <property type="match status" value="1"/>
</dbReference>
<evidence type="ECO:0000256" key="2">
    <source>
        <dbReference type="ARBA" id="ARBA00012534"/>
    </source>
</evidence>
<dbReference type="KEGG" id="cbar:PATL70BA_3082"/>
<dbReference type="InterPro" id="IPR029063">
    <property type="entry name" value="SAM-dependent_MTases_sf"/>
</dbReference>
<protein>
    <recommendedName>
        <fullName evidence="2">protein-glutamate O-methyltransferase</fullName>
        <ecNumber evidence="2">2.1.1.80</ecNumber>
    </recommendedName>
</protein>
<dbReference type="InterPro" id="IPR022641">
    <property type="entry name" value="CheR_N"/>
</dbReference>
<dbReference type="InterPro" id="IPR050903">
    <property type="entry name" value="Bact_Chemotaxis_MeTrfase"/>
</dbReference>
<dbReference type="EMBL" id="LR130778">
    <property type="protein sequence ID" value="VDN49000.1"/>
    <property type="molecule type" value="Genomic_DNA"/>
</dbReference>
<dbReference type="PANTHER" id="PTHR24422">
    <property type="entry name" value="CHEMOTAXIS PROTEIN METHYLTRANSFERASE"/>
    <property type="match status" value="1"/>
</dbReference>
<accession>A0A3P7P628</accession>
<dbReference type="PIRSF" id="PIRSF000410">
    <property type="entry name" value="CheR"/>
    <property type="match status" value="1"/>
</dbReference>
<dbReference type="RefSeq" id="WP_125138050.1">
    <property type="nucleotide sequence ID" value="NZ_LR130778.1"/>
</dbReference>
<dbReference type="SUPFAM" id="SSF53335">
    <property type="entry name" value="S-adenosyl-L-methionine-dependent methyltransferases"/>
    <property type="match status" value="1"/>
</dbReference>
<keyword evidence="3 7" id="KW-0489">Methyltransferase</keyword>
<proteinExistence type="predicted"/>
<keyword evidence="4 7" id="KW-0808">Transferase</keyword>
<dbReference type="Gene3D" id="3.40.50.150">
    <property type="entry name" value="Vaccinia Virus protein VP39"/>
    <property type="match status" value="1"/>
</dbReference>
<dbReference type="EC" id="2.1.1.80" evidence="2"/>
<dbReference type="OrthoDB" id="9816309at2"/>
<sequence>MIQITEDEFRLITDFIKEHSGIHLRDEKKAMLVGRLGSIVRDHNLNSFMSYYQLLKHDSEGKELSRLIDKITTNHTYFMREPEHFSFLTQEVLPYMNRTIKDKDLRVWCAAASSGEEPYTLAILLADYFKNLAVSWDKKLLATDLSLSVLEEAKKGIYTKEKLSALPKIWVLNYFDKINDQQYQVKESLKNEVIYRRFNLLEPQFPFKKKFHIIFCRNVMIYFDHKTKAELINKLYDALEPGGYLFIGHSESISRETTKFKYIKPAVYRKV</sequence>
<dbReference type="PANTHER" id="PTHR24422:SF19">
    <property type="entry name" value="CHEMOTAXIS PROTEIN METHYLTRANSFERASE"/>
    <property type="match status" value="1"/>
</dbReference>
<dbReference type="PRINTS" id="PR00996">
    <property type="entry name" value="CHERMTFRASE"/>
</dbReference>
<dbReference type="PROSITE" id="PS50123">
    <property type="entry name" value="CHER"/>
    <property type="match status" value="1"/>
</dbReference>
<dbReference type="InterPro" id="IPR000780">
    <property type="entry name" value="CheR_MeTrfase"/>
</dbReference>
<comment type="catalytic activity">
    <reaction evidence="1">
        <text>L-glutamyl-[protein] + S-adenosyl-L-methionine = [protein]-L-glutamate 5-O-methyl ester + S-adenosyl-L-homocysteine</text>
        <dbReference type="Rhea" id="RHEA:24452"/>
        <dbReference type="Rhea" id="RHEA-COMP:10208"/>
        <dbReference type="Rhea" id="RHEA-COMP:10311"/>
        <dbReference type="ChEBI" id="CHEBI:29973"/>
        <dbReference type="ChEBI" id="CHEBI:57856"/>
        <dbReference type="ChEBI" id="CHEBI:59789"/>
        <dbReference type="ChEBI" id="CHEBI:82795"/>
        <dbReference type="EC" id="2.1.1.80"/>
    </reaction>
</comment>
<dbReference type="CDD" id="cd02440">
    <property type="entry name" value="AdoMet_MTases"/>
    <property type="match status" value="1"/>
</dbReference>
<gene>
    <name evidence="7" type="primary">cheR</name>
    <name evidence="7" type="ORF">PATL70BA_3082</name>
</gene>
<organism evidence="7 8">
    <name type="scientific">Petrocella atlantisensis</name>
    <dbReference type="NCBI Taxonomy" id="2173034"/>
    <lineage>
        <taxon>Bacteria</taxon>
        <taxon>Bacillati</taxon>
        <taxon>Bacillota</taxon>
        <taxon>Clostridia</taxon>
        <taxon>Lachnospirales</taxon>
        <taxon>Vallitaleaceae</taxon>
        <taxon>Petrocella</taxon>
    </lineage>
</organism>
<dbReference type="Pfam" id="PF03705">
    <property type="entry name" value="CheR_N"/>
    <property type="match status" value="1"/>
</dbReference>
<name>A0A3P7P628_9FIRM</name>
<feature type="domain" description="CheR-type methyltransferase" evidence="6">
    <location>
        <begin position="1"/>
        <end position="271"/>
    </location>
</feature>
<dbReference type="InterPro" id="IPR022642">
    <property type="entry name" value="CheR_C"/>
</dbReference>
<dbReference type="AlphaFoldDB" id="A0A3P7P628"/>
<reference evidence="7 8" key="1">
    <citation type="submission" date="2018-09" db="EMBL/GenBank/DDBJ databases">
        <authorList>
            <person name="Postec A."/>
        </authorList>
    </citation>
    <scope>NUCLEOTIDE SEQUENCE [LARGE SCALE GENOMIC DNA]</scope>
    <source>
        <strain evidence="7">70B-A</strain>
    </source>
</reference>
<evidence type="ECO:0000256" key="3">
    <source>
        <dbReference type="ARBA" id="ARBA00022603"/>
    </source>
</evidence>
<dbReference type="GO" id="GO:0008983">
    <property type="term" value="F:protein-glutamate O-methyltransferase activity"/>
    <property type="evidence" value="ECO:0007669"/>
    <property type="project" value="UniProtKB-EC"/>
</dbReference>
<evidence type="ECO:0000259" key="6">
    <source>
        <dbReference type="PROSITE" id="PS50123"/>
    </source>
</evidence>
<dbReference type="Proteomes" id="UP000279029">
    <property type="component" value="Chromosome"/>
</dbReference>
<keyword evidence="8" id="KW-1185">Reference proteome</keyword>
<dbReference type="InterPro" id="IPR026024">
    <property type="entry name" value="Chemotaxis_MeTrfase_CheR"/>
</dbReference>
<evidence type="ECO:0000313" key="7">
    <source>
        <dbReference type="EMBL" id="VDN49000.1"/>
    </source>
</evidence>
<evidence type="ECO:0000256" key="5">
    <source>
        <dbReference type="ARBA" id="ARBA00022691"/>
    </source>
</evidence>
<dbReference type="InterPro" id="IPR036804">
    <property type="entry name" value="CheR_N_sf"/>
</dbReference>
<keyword evidence="5" id="KW-0949">S-adenosyl-L-methionine</keyword>
<dbReference type="SMART" id="SM00138">
    <property type="entry name" value="MeTrc"/>
    <property type="match status" value="1"/>
</dbReference>
<dbReference type="GO" id="GO:0032259">
    <property type="term" value="P:methylation"/>
    <property type="evidence" value="ECO:0007669"/>
    <property type="project" value="UniProtKB-KW"/>
</dbReference>